<sequence length="37" mass="4280">MEKAAKFVKVREGPEGRANQHHKKKHSNNQGILRINK</sequence>
<evidence type="ECO:0000313" key="4">
    <source>
        <dbReference type="Proteomes" id="UP001319921"/>
    </source>
</evidence>
<name>A0AAQ4CU75_9CREN</name>
<dbReference type="KEGG" id="scas:SACC_28170"/>
<protein>
    <submittedName>
        <fullName evidence="2">Uncharacterized protein</fullName>
    </submittedName>
</protein>
<dbReference type="EMBL" id="AP025226">
    <property type="protein sequence ID" value="BDB99800.1"/>
    <property type="molecule type" value="Genomic_DNA"/>
</dbReference>
<dbReference type="EMBL" id="AP025226">
    <property type="protein sequence ID" value="BDB99356.1"/>
    <property type="molecule type" value="Genomic_DNA"/>
</dbReference>
<feature type="region of interest" description="Disordered" evidence="1">
    <location>
        <begin position="1"/>
        <end position="37"/>
    </location>
</feature>
<proteinExistence type="predicted"/>
<dbReference type="Proteomes" id="UP001319921">
    <property type="component" value="Chromosome"/>
</dbReference>
<evidence type="ECO:0000313" key="3">
    <source>
        <dbReference type="EMBL" id="BDB99800.1"/>
    </source>
</evidence>
<keyword evidence="4" id="KW-1185">Reference proteome</keyword>
<evidence type="ECO:0000256" key="1">
    <source>
        <dbReference type="SAM" id="MobiDB-lite"/>
    </source>
</evidence>
<gene>
    <name evidence="2" type="ORF">SACC_23730</name>
    <name evidence="3" type="ORF">SACC_28170</name>
</gene>
<feature type="compositionally biased region" description="Basic and acidic residues" evidence="1">
    <location>
        <begin position="1"/>
        <end position="15"/>
    </location>
</feature>
<reference evidence="2" key="1">
    <citation type="submission" date="2021-10" db="EMBL/GenBank/DDBJ databases">
        <authorList>
            <person name="Sakai H."/>
            <person name="Kurosawa N."/>
        </authorList>
    </citation>
    <scope>NUCLEOTIDE SEQUENCE</scope>
    <source>
        <strain evidence="2">JCM32116</strain>
    </source>
</reference>
<accession>A0AAQ4CU75</accession>
<evidence type="ECO:0000313" key="2">
    <source>
        <dbReference type="EMBL" id="BDB99356.1"/>
    </source>
</evidence>
<dbReference type="KEGG" id="scas:SACC_23730"/>
<organism evidence="2 4">
    <name type="scientific">Saccharolobus caldissimus</name>
    <dbReference type="NCBI Taxonomy" id="1702097"/>
    <lineage>
        <taxon>Archaea</taxon>
        <taxon>Thermoproteota</taxon>
        <taxon>Thermoprotei</taxon>
        <taxon>Sulfolobales</taxon>
        <taxon>Sulfolobaceae</taxon>
        <taxon>Saccharolobus</taxon>
    </lineage>
</organism>
<reference evidence="2 4" key="2">
    <citation type="journal article" date="2022" name="Microbiol. Resour. Announc.">
        <title>Complete Genome Sequence of the Hyperthermophilic and Acidophilic Archaeon Saccharolobus caldissimus Strain HS-3T.</title>
        <authorList>
            <person name="Sakai H.D."/>
            <person name="Kurosawa N."/>
        </authorList>
    </citation>
    <scope>NUCLEOTIDE SEQUENCE [LARGE SCALE GENOMIC DNA]</scope>
    <source>
        <strain evidence="2 4">JCM32116</strain>
    </source>
</reference>
<dbReference type="AlphaFoldDB" id="A0AAQ4CU75"/>